<feature type="region of interest" description="Disordered" evidence="8">
    <location>
        <begin position="693"/>
        <end position="772"/>
    </location>
</feature>
<feature type="domain" description="THAP-type" evidence="10">
    <location>
        <begin position="6"/>
        <end position="93"/>
    </location>
</feature>
<feature type="domain" description="ZAD" evidence="11">
    <location>
        <begin position="338"/>
        <end position="421"/>
    </location>
</feature>
<evidence type="ECO:0000256" key="5">
    <source>
        <dbReference type="PROSITE-ProRule" id="PRU00042"/>
    </source>
</evidence>
<dbReference type="Gene3D" id="3.30.160.60">
    <property type="entry name" value="Classic Zinc Finger"/>
    <property type="match status" value="1"/>
</dbReference>
<evidence type="ECO:0000313" key="13">
    <source>
        <dbReference type="Proteomes" id="UP001154114"/>
    </source>
</evidence>
<keyword evidence="1 7" id="KW-0479">Metal-binding</keyword>
<dbReference type="Gene3D" id="3.40.1800.20">
    <property type="match status" value="1"/>
</dbReference>
<dbReference type="GO" id="GO:0005634">
    <property type="term" value="C:nucleus"/>
    <property type="evidence" value="ECO:0007669"/>
    <property type="project" value="InterPro"/>
</dbReference>
<dbReference type="InterPro" id="IPR013087">
    <property type="entry name" value="Znf_C2H2_type"/>
</dbReference>
<feature type="region of interest" description="Disordered" evidence="8">
    <location>
        <begin position="305"/>
        <end position="333"/>
    </location>
</feature>
<dbReference type="SMART" id="SM00980">
    <property type="entry name" value="THAP"/>
    <property type="match status" value="2"/>
</dbReference>
<feature type="binding site" evidence="7">
    <location>
        <position position="394"/>
    </location>
    <ligand>
        <name>Zn(2+)</name>
        <dbReference type="ChEBI" id="CHEBI:29105"/>
    </ligand>
</feature>
<dbReference type="InterPro" id="IPR012934">
    <property type="entry name" value="Znf_AD"/>
</dbReference>
<dbReference type="SUPFAM" id="SSF57716">
    <property type="entry name" value="Glucocorticoid receptor-like (DNA-binding domain)"/>
    <property type="match status" value="3"/>
</dbReference>
<evidence type="ECO:0000256" key="6">
    <source>
        <dbReference type="PROSITE-ProRule" id="PRU00309"/>
    </source>
</evidence>
<dbReference type="SMART" id="SM00868">
    <property type="entry name" value="zf-AD"/>
    <property type="match status" value="1"/>
</dbReference>
<dbReference type="InterPro" id="IPR006612">
    <property type="entry name" value="THAP_Znf"/>
</dbReference>
<dbReference type="InterPro" id="IPR038441">
    <property type="entry name" value="THAP_Znf_sf"/>
</dbReference>
<dbReference type="OrthoDB" id="7471835at2759"/>
<keyword evidence="13" id="KW-1185">Reference proteome</keyword>
<dbReference type="PROSITE" id="PS50950">
    <property type="entry name" value="ZF_THAP"/>
    <property type="match status" value="2"/>
</dbReference>
<dbReference type="Pfam" id="PF05485">
    <property type="entry name" value="THAP"/>
    <property type="match status" value="2"/>
</dbReference>
<dbReference type="EMBL" id="LR824006">
    <property type="protein sequence ID" value="CAH0600211.1"/>
    <property type="molecule type" value="Genomic_DNA"/>
</dbReference>
<evidence type="ECO:0000256" key="3">
    <source>
        <dbReference type="ARBA" id="ARBA00022833"/>
    </source>
</evidence>
<evidence type="ECO:0000259" key="11">
    <source>
        <dbReference type="PROSITE" id="PS51915"/>
    </source>
</evidence>
<proteinExistence type="predicted"/>
<dbReference type="Pfam" id="PF07776">
    <property type="entry name" value="zf-AD"/>
    <property type="match status" value="1"/>
</dbReference>
<evidence type="ECO:0000256" key="7">
    <source>
        <dbReference type="PROSITE-ProRule" id="PRU01263"/>
    </source>
</evidence>
<dbReference type="PROSITE" id="PS51915">
    <property type="entry name" value="ZAD"/>
    <property type="match status" value="1"/>
</dbReference>
<name>A0A9P0FX89_CHRIL</name>
<protein>
    <submittedName>
        <fullName evidence="12">Uncharacterized protein</fullName>
    </submittedName>
</protein>
<evidence type="ECO:0000313" key="12">
    <source>
        <dbReference type="EMBL" id="CAH0600211.1"/>
    </source>
</evidence>
<feature type="domain" description="C2H2-type" evidence="9">
    <location>
        <begin position="601"/>
        <end position="623"/>
    </location>
</feature>
<evidence type="ECO:0000259" key="9">
    <source>
        <dbReference type="PROSITE" id="PS50157"/>
    </source>
</evidence>
<evidence type="ECO:0000256" key="1">
    <source>
        <dbReference type="ARBA" id="ARBA00022723"/>
    </source>
</evidence>
<reference evidence="12" key="1">
    <citation type="submission" date="2021-12" db="EMBL/GenBank/DDBJ databases">
        <authorList>
            <person name="King R."/>
        </authorList>
    </citation>
    <scope>NUCLEOTIDE SEQUENCE</scope>
</reference>
<dbReference type="PROSITE" id="PS50157">
    <property type="entry name" value="ZINC_FINGER_C2H2_2"/>
    <property type="match status" value="2"/>
</dbReference>
<dbReference type="PROSITE" id="PS00028">
    <property type="entry name" value="ZINC_FINGER_C2H2_1"/>
    <property type="match status" value="2"/>
</dbReference>
<evidence type="ECO:0000259" key="10">
    <source>
        <dbReference type="PROSITE" id="PS50950"/>
    </source>
</evidence>
<dbReference type="SMART" id="SM00355">
    <property type="entry name" value="ZnF_C2H2"/>
    <property type="match status" value="3"/>
</dbReference>
<keyword evidence="3 7" id="KW-0862">Zinc</keyword>
<dbReference type="Proteomes" id="UP001154114">
    <property type="component" value="Chromosome 3"/>
</dbReference>
<dbReference type="InterPro" id="IPR026516">
    <property type="entry name" value="THAP1/10"/>
</dbReference>
<feature type="binding site" evidence="7">
    <location>
        <position position="397"/>
    </location>
    <ligand>
        <name>Zn(2+)</name>
        <dbReference type="ChEBI" id="CHEBI:29105"/>
    </ligand>
</feature>
<dbReference type="SMART" id="SM00692">
    <property type="entry name" value="DM3"/>
    <property type="match status" value="2"/>
</dbReference>
<feature type="domain" description="C2H2-type" evidence="9">
    <location>
        <begin position="555"/>
        <end position="583"/>
    </location>
</feature>
<gene>
    <name evidence="12" type="ORF">CINC_LOCUS9183</name>
</gene>
<evidence type="ECO:0000256" key="4">
    <source>
        <dbReference type="ARBA" id="ARBA00023125"/>
    </source>
</evidence>
<feature type="domain" description="THAP-type" evidence="10">
    <location>
        <begin position="214"/>
        <end position="293"/>
    </location>
</feature>
<feature type="compositionally biased region" description="Basic and acidic residues" evidence="8">
    <location>
        <begin position="736"/>
        <end position="747"/>
    </location>
</feature>
<dbReference type="GO" id="GO:0043565">
    <property type="term" value="F:sequence-specific DNA binding"/>
    <property type="evidence" value="ECO:0007669"/>
    <property type="project" value="InterPro"/>
</dbReference>
<sequence length="772" mass="87345">MSNPNTRKSCVVPECKNTTINSPGKLFFIVPRDKKLRKKWKKAMKRLDPFGDKSTVYCCEDHFDVEKDMENFTKYNLVGGRLKLKQGTVPQKFKCQQEKEDKLRRSAEEKCNCVEYIEKRKKENKDETSAVEKPEEKFVASCDDVIVIEDPSSFGNNDQCLEISKKSNPVKKKVMKKIKSPLESVENRAKENQPIENKKLRDRSVRLRNRKAFLANRRCSVPQCNTRPSNEVSLHQCPNNAAVRDEWAEALKVSRQYIKNIVACSLHFTKIDFVKSKSAGSRVLKPNAVPSRNLPQRKSVIIAVKDKPPKKRLKSTDRPKTMSDQGDGDPDVQEEDLQECRACLKKMDDKTSTCNVFQAWSLSWAGMEATIAEDLAKLANVEISITDRHSKVICSPCYQSLLSAAKFAASVRGCDLQLRQRFTDEIDINRVWPKPIQVERNVNGSVFTDTLDVEIKQEVVSDEEQTDAFNASGGGFIEAELSHLDIKIEPEEMVEQPPMNITINGTISLNPLNSETKALTNGTDHYHDNQFSPMAVKQEPMSDEEEGEQALDMPLECILCTKSFNSVSGLKAHVIAQHSYKSVKRKSDGSVSPMKKCADRHLCMICRRSFQTSTDLMVHETCHNKHSCYVCTKKFDTFELLTKHRKLCKSFTKALPRVRTLEDVKRALPEPKPPVVEENLVVEIENRIEIPVEIPADNDMRDETSESAESQPDNEDSNTESNEEADSTINIQVEIHSAESEKEKAIEPDSTGVVHTPEEPAETAETVNNDDS</sequence>
<dbReference type="PANTHER" id="PTHR46600">
    <property type="entry name" value="THAP DOMAIN-CONTAINING"/>
    <property type="match status" value="1"/>
</dbReference>
<dbReference type="AlphaFoldDB" id="A0A9P0FX89"/>
<accession>A0A9P0FX89</accession>
<organism evidence="12 13">
    <name type="scientific">Chrysodeixis includens</name>
    <name type="common">Soybean looper</name>
    <name type="synonym">Pseudoplusia includens</name>
    <dbReference type="NCBI Taxonomy" id="689277"/>
    <lineage>
        <taxon>Eukaryota</taxon>
        <taxon>Metazoa</taxon>
        <taxon>Ecdysozoa</taxon>
        <taxon>Arthropoda</taxon>
        <taxon>Hexapoda</taxon>
        <taxon>Insecta</taxon>
        <taxon>Pterygota</taxon>
        <taxon>Neoptera</taxon>
        <taxon>Endopterygota</taxon>
        <taxon>Lepidoptera</taxon>
        <taxon>Glossata</taxon>
        <taxon>Ditrysia</taxon>
        <taxon>Noctuoidea</taxon>
        <taxon>Noctuidae</taxon>
        <taxon>Plusiinae</taxon>
        <taxon>Chrysodeixis</taxon>
    </lineage>
</organism>
<evidence type="ECO:0000256" key="2">
    <source>
        <dbReference type="ARBA" id="ARBA00022771"/>
    </source>
</evidence>
<feature type="binding site" evidence="7">
    <location>
        <position position="343"/>
    </location>
    <ligand>
        <name>Zn(2+)</name>
        <dbReference type="ChEBI" id="CHEBI:29105"/>
    </ligand>
</feature>
<keyword evidence="4 6" id="KW-0238">DNA-binding</keyword>
<feature type="binding site" evidence="7">
    <location>
        <position position="340"/>
    </location>
    <ligand>
        <name>Zn(2+)</name>
        <dbReference type="ChEBI" id="CHEBI:29105"/>
    </ligand>
</feature>
<dbReference type="PANTHER" id="PTHR46600:SF11">
    <property type="entry name" value="THAP DOMAIN-CONTAINING PROTEIN 10"/>
    <property type="match status" value="1"/>
</dbReference>
<dbReference type="Gene3D" id="6.20.210.20">
    <property type="entry name" value="THAP domain"/>
    <property type="match status" value="1"/>
</dbReference>
<feature type="compositionally biased region" description="Acidic residues" evidence="8">
    <location>
        <begin position="712"/>
        <end position="726"/>
    </location>
</feature>
<keyword evidence="2 5" id="KW-0863">Zinc-finger</keyword>
<dbReference type="GO" id="GO:0008270">
    <property type="term" value="F:zinc ion binding"/>
    <property type="evidence" value="ECO:0007669"/>
    <property type="project" value="UniProtKB-UniRule"/>
</dbReference>
<evidence type="ECO:0000256" key="8">
    <source>
        <dbReference type="SAM" id="MobiDB-lite"/>
    </source>
</evidence>